<keyword evidence="2" id="KW-0812">Transmembrane</keyword>
<keyword evidence="2" id="KW-1133">Transmembrane helix</keyword>
<dbReference type="EMBL" id="JARJLO010000149">
    <property type="protein sequence ID" value="MDF3870840.1"/>
    <property type="molecule type" value="Genomic_DNA"/>
</dbReference>
<feature type="region of interest" description="Disordered" evidence="1">
    <location>
        <begin position="1"/>
        <end position="27"/>
    </location>
</feature>
<keyword evidence="2" id="KW-0472">Membrane</keyword>
<feature type="transmembrane region" description="Helical" evidence="2">
    <location>
        <begin position="538"/>
        <end position="562"/>
    </location>
</feature>
<accession>A0AAW6PMS9</accession>
<feature type="compositionally biased region" description="Basic and acidic residues" evidence="1">
    <location>
        <begin position="14"/>
        <end position="27"/>
    </location>
</feature>
<dbReference type="Proteomes" id="UP001217741">
    <property type="component" value="Unassembled WGS sequence"/>
</dbReference>
<evidence type="ECO:0000313" key="3">
    <source>
        <dbReference type="EMBL" id="MDF3870840.1"/>
    </source>
</evidence>
<protein>
    <submittedName>
        <fullName evidence="3">Uncharacterized protein</fullName>
    </submittedName>
</protein>
<reference evidence="3" key="1">
    <citation type="submission" date="2023-03" db="EMBL/GenBank/DDBJ databases">
        <title>Draft assemblies of triclosan tolerant bacteria isolated from returned activated sludge.</title>
        <authorList>
            <person name="Van Hamelsveld S."/>
        </authorList>
    </citation>
    <scope>NUCLEOTIDE SEQUENCE</scope>
    <source>
        <strain evidence="3">GW210012_S60</strain>
    </source>
</reference>
<evidence type="ECO:0000256" key="2">
    <source>
        <dbReference type="SAM" id="Phobius"/>
    </source>
</evidence>
<sequence length="570" mass="64372">MTSSHAPCKSKTNNTEDSKTEVPREENSYSGEADYLYSTKLAKKLSLAEACETLVASPLFPLALNSSGRMYYKCSSRINSRQLKFTHSICGLGMTVKGHQEYLTNNPGAYNSILFLKALDLHLSQKKLFTDRPDSLGVSARIFMRPIAVKLEGHEEHEIFRPSFRIYNDGTITATLSPLLGFSELAADKVVNIVTNKAKNNIESVLCEKDTYLALNETQAALLPFKQRYAQRRTICESIEIGLAKTATLEILEEKFETHELLQAETFTLSDLAHWLLALIERSITNGHVRNKIQWTAAQHISNTLSKTWFGKPIVYIQDHTNQLASANDNWVAHNHLIQCIMARTYLKDPYKLPEVTITDLRAFDDYNSFYSEAVSLVFSSTQVSEFISNAESYTFSNLTSDILILNETAHHLLVHYGYLCTDIDKCLTTTKISQADIKNIEFETSFISIQKYGETSKYFEKILLSDSLGIFKNLAQKKIDTRRKYLELEEKIAADSQTRRMTLVFGIVASASLSPELMQPLLKVLGFQIETKEINKLVGILLSGCAVLFIALTINFSAKLFKSIFFKNR</sequence>
<feature type="compositionally biased region" description="Polar residues" evidence="1">
    <location>
        <begin position="1"/>
        <end position="13"/>
    </location>
</feature>
<evidence type="ECO:0000256" key="1">
    <source>
        <dbReference type="SAM" id="MobiDB-lite"/>
    </source>
</evidence>
<gene>
    <name evidence="3" type="ORF">P3W50_10180</name>
</gene>
<dbReference type="RefSeq" id="WP_276235401.1">
    <property type="nucleotide sequence ID" value="NZ_JARJLN010000333.1"/>
</dbReference>
<comment type="caution">
    <text evidence="3">The sequence shown here is derived from an EMBL/GenBank/DDBJ whole genome shotgun (WGS) entry which is preliminary data.</text>
</comment>
<dbReference type="AlphaFoldDB" id="A0AAW6PMS9"/>
<organism evidence="3 4">
    <name type="scientific">Pseudomonas putida</name>
    <name type="common">Arthrobacter siderocapsulatus</name>
    <dbReference type="NCBI Taxonomy" id="303"/>
    <lineage>
        <taxon>Bacteria</taxon>
        <taxon>Pseudomonadati</taxon>
        <taxon>Pseudomonadota</taxon>
        <taxon>Gammaproteobacteria</taxon>
        <taxon>Pseudomonadales</taxon>
        <taxon>Pseudomonadaceae</taxon>
        <taxon>Pseudomonas</taxon>
    </lineage>
</organism>
<name>A0AAW6PMS9_PSEPU</name>
<evidence type="ECO:0000313" key="4">
    <source>
        <dbReference type="Proteomes" id="UP001217741"/>
    </source>
</evidence>
<proteinExistence type="predicted"/>